<dbReference type="InterPro" id="IPR001304">
    <property type="entry name" value="C-type_lectin-like"/>
</dbReference>
<dbReference type="PANTHER" id="PTHR45784:SF3">
    <property type="entry name" value="C-TYPE LECTIN DOMAIN FAMILY 4 MEMBER K-LIKE-RELATED"/>
    <property type="match status" value="1"/>
</dbReference>
<dbReference type="EMBL" id="JABFDY010000018">
    <property type="protein sequence ID" value="KAF7694256.1"/>
    <property type="molecule type" value="Genomic_DNA"/>
</dbReference>
<reference evidence="2" key="1">
    <citation type="submission" date="2020-08" db="EMBL/GenBank/DDBJ databases">
        <title>Chromosome-level assembly of Southern catfish (Silurus meridionalis) provides insights into visual adaptation to the nocturnal and benthic lifestyles.</title>
        <authorList>
            <person name="Zhang Y."/>
            <person name="Wang D."/>
            <person name="Peng Z."/>
        </authorList>
    </citation>
    <scope>NUCLEOTIDE SEQUENCE</scope>
    <source>
        <strain evidence="2">SWU-2019-XX</strain>
        <tissue evidence="2">Muscle</tissue>
    </source>
</reference>
<organism evidence="2 3">
    <name type="scientific">Silurus meridionalis</name>
    <name type="common">Southern catfish</name>
    <name type="synonym">Silurus soldatovi meridionalis</name>
    <dbReference type="NCBI Taxonomy" id="175797"/>
    <lineage>
        <taxon>Eukaryota</taxon>
        <taxon>Metazoa</taxon>
        <taxon>Chordata</taxon>
        <taxon>Craniata</taxon>
        <taxon>Vertebrata</taxon>
        <taxon>Euteleostomi</taxon>
        <taxon>Actinopterygii</taxon>
        <taxon>Neopterygii</taxon>
        <taxon>Teleostei</taxon>
        <taxon>Ostariophysi</taxon>
        <taxon>Siluriformes</taxon>
        <taxon>Siluridae</taxon>
        <taxon>Silurus</taxon>
    </lineage>
</organism>
<keyword evidence="3" id="KW-1185">Reference proteome</keyword>
<accession>A0A8T0AN64</accession>
<dbReference type="PROSITE" id="PS50041">
    <property type="entry name" value="C_TYPE_LECTIN_2"/>
    <property type="match status" value="1"/>
</dbReference>
<dbReference type="Proteomes" id="UP000606274">
    <property type="component" value="Unassembled WGS sequence"/>
</dbReference>
<evidence type="ECO:0000259" key="1">
    <source>
        <dbReference type="PROSITE" id="PS50041"/>
    </source>
</evidence>
<protein>
    <recommendedName>
        <fullName evidence="1">C-type lectin domain-containing protein</fullName>
    </recommendedName>
</protein>
<dbReference type="SMART" id="SM00034">
    <property type="entry name" value="CLECT"/>
    <property type="match status" value="1"/>
</dbReference>
<dbReference type="InterPro" id="IPR016187">
    <property type="entry name" value="CTDL_fold"/>
</dbReference>
<gene>
    <name evidence="2" type="ORF">HF521_008009</name>
</gene>
<dbReference type="Gene3D" id="3.10.100.10">
    <property type="entry name" value="Mannose-Binding Protein A, subunit A"/>
    <property type="match status" value="1"/>
</dbReference>
<evidence type="ECO:0000313" key="3">
    <source>
        <dbReference type="Proteomes" id="UP000606274"/>
    </source>
</evidence>
<dbReference type="InterPro" id="IPR016186">
    <property type="entry name" value="C-type_lectin-like/link_sf"/>
</dbReference>
<sequence>MDGWNDRDCTEEYPFVCFDGSKNGTDRYIYISNEMAWHDAQAYCRKYYTDLASDRDEIENSIILGLQSYSTWIGLFRESWKWTDKKTFSTINWMSGDPYIYLKDENCGYINNNEAANGLCSDIMPFFCYSVITKKQQIMRVKVHSSQDVNDPAVKEAILEQIKQKLEDHGMAENTTVKWRE</sequence>
<dbReference type="AlphaFoldDB" id="A0A8T0AN64"/>
<dbReference type="Pfam" id="PF00059">
    <property type="entry name" value="Lectin_C"/>
    <property type="match status" value="1"/>
</dbReference>
<evidence type="ECO:0000313" key="2">
    <source>
        <dbReference type="EMBL" id="KAF7694256.1"/>
    </source>
</evidence>
<dbReference type="PANTHER" id="PTHR45784">
    <property type="entry name" value="C-TYPE LECTIN DOMAIN FAMILY 20 MEMBER A-RELATED"/>
    <property type="match status" value="1"/>
</dbReference>
<dbReference type="SUPFAM" id="SSF56436">
    <property type="entry name" value="C-type lectin-like"/>
    <property type="match status" value="1"/>
</dbReference>
<proteinExistence type="predicted"/>
<comment type="caution">
    <text evidence="2">The sequence shown here is derived from an EMBL/GenBank/DDBJ whole genome shotgun (WGS) entry which is preliminary data.</text>
</comment>
<feature type="domain" description="C-type lectin" evidence="1">
    <location>
        <begin position="28"/>
        <end position="129"/>
    </location>
</feature>
<name>A0A8T0AN64_SILME</name>